<dbReference type="AlphaFoldDB" id="A0A1B7IQH8"/>
<keyword evidence="2" id="KW-1185">Reference proteome</keyword>
<dbReference type="InterPro" id="IPR046227">
    <property type="entry name" value="DUF6260"/>
</dbReference>
<keyword evidence="1" id="KW-0946">Virion</keyword>
<dbReference type="Proteomes" id="UP000078410">
    <property type="component" value="Unassembled WGS sequence"/>
</dbReference>
<sequence length="343" mass="37314">MLRFTKEQQAFILNSRRNWDAQHRRMAQMNGFDLSEVAGAVMAGNALAGNASTLPKDVWGEWDRDAILVQKDVLAVFSDLAATNSRPMNLGKLIHYFQTVSDSGDVNISLDGRGKAKNDAPVIDYHGTPLPIIDSEFSFGWRQMLAAQSEGYSLDSAARYNHMRKVAEKLEDIALNGDANINVGGATLTGLRNAPNRATATHGVDLNGADGAAWTDAIKKTIAALHAKNFYSPVTIYLNYSDWFYASSTEYVATYPKKILAALMEIPGIAAIIPASKVPANEILGVCKRPDVVQVLNGMPMTVRPKVRQNPEDDYVFTVIAAAAVELKFDATGQAGYVQTTKS</sequence>
<dbReference type="EMBL" id="LXER01000017">
    <property type="protein sequence ID" value="OAT31994.1"/>
    <property type="molecule type" value="Genomic_DNA"/>
</dbReference>
<proteinExistence type="predicted"/>
<comment type="caution">
    <text evidence="1">The sequence shown here is derived from an EMBL/GenBank/DDBJ whole genome shotgun (WGS) entry which is preliminary data.</text>
</comment>
<dbReference type="PATRIC" id="fig|1354251.4.peg.1947"/>
<organism evidence="1 2">
    <name type="scientific">Buttiauxella brennerae ATCC 51605</name>
    <dbReference type="NCBI Taxonomy" id="1354251"/>
    <lineage>
        <taxon>Bacteria</taxon>
        <taxon>Pseudomonadati</taxon>
        <taxon>Pseudomonadota</taxon>
        <taxon>Gammaproteobacteria</taxon>
        <taxon>Enterobacterales</taxon>
        <taxon>Enterobacteriaceae</taxon>
        <taxon>Buttiauxella</taxon>
    </lineage>
</organism>
<accession>A0A1B7IQH8</accession>
<name>A0A1B7IQH8_9ENTR</name>
<reference evidence="1 2" key="1">
    <citation type="submission" date="2016-04" db="EMBL/GenBank/DDBJ databases">
        <title>ATOL: Assembling a taxonomically balanced genome-scale reconstruction of the evolutionary history of the Enterobacteriaceae.</title>
        <authorList>
            <person name="Plunkett G.III."/>
            <person name="Neeno-Eckwall E.C."/>
            <person name="Glasner J.D."/>
            <person name="Perna N.T."/>
        </authorList>
    </citation>
    <scope>NUCLEOTIDE SEQUENCE [LARGE SCALE GENOMIC DNA]</scope>
    <source>
        <strain evidence="1 2">ATCC 51605</strain>
    </source>
</reference>
<keyword evidence="1" id="KW-0378">Hydrolase</keyword>
<dbReference type="Pfam" id="PF19774">
    <property type="entry name" value="DUF6260"/>
    <property type="match status" value="1"/>
</dbReference>
<dbReference type="Gene3D" id="3.30.2400.30">
    <property type="match status" value="1"/>
</dbReference>
<dbReference type="GO" id="GO:0016787">
    <property type="term" value="F:hydrolase activity"/>
    <property type="evidence" value="ECO:0007669"/>
    <property type="project" value="UniProtKB-KW"/>
</dbReference>
<dbReference type="RefSeq" id="WP_064558964.1">
    <property type="nucleotide sequence ID" value="NZ_LXER01000017.1"/>
</dbReference>
<evidence type="ECO:0000313" key="1">
    <source>
        <dbReference type="EMBL" id="OAT31994.1"/>
    </source>
</evidence>
<evidence type="ECO:0000313" key="2">
    <source>
        <dbReference type="Proteomes" id="UP000078410"/>
    </source>
</evidence>
<gene>
    <name evidence="1" type="ORF">M975_1886</name>
</gene>
<dbReference type="OrthoDB" id="6626649at2"/>
<dbReference type="EC" id="3.4.-.-" evidence="1"/>
<protein>
    <submittedName>
        <fullName evidence="1">Phage coat protein</fullName>
        <ecNumber evidence="1">3.4.-.-</ecNumber>
    </submittedName>
</protein>
<keyword evidence="1" id="KW-0167">Capsid protein</keyword>